<gene>
    <name evidence="1" type="ORF">JG29_07830</name>
</gene>
<dbReference type="HOGENOM" id="CLU_168152_0_0_9"/>
<comment type="caution">
    <text evidence="1">The sequence shown here is derived from an EMBL/GenBank/DDBJ whole genome shotgun (WGS) entry which is preliminary data.</text>
</comment>
<dbReference type="Proteomes" id="UP000033695">
    <property type="component" value="Unassembled WGS sequence"/>
</dbReference>
<proteinExistence type="predicted"/>
<dbReference type="EMBL" id="JXBZ01000007">
    <property type="protein sequence ID" value="KJY48962.1"/>
    <property type="molecule type" value="Genomic_DNA"/>
</dbReference>
<reference evidence="1 2" key="1">
    <citation type="submission" date="2014-12" db="EMBL/GenBank/DDBJ databases">
        <title>Comparative genomics of the lactic acid bacteria isolated from the honey bee gut.</title>
        <authorList>
            <person name="Ellegaard K.M."/>
            <person name="Tamarit D."/>
            <person name="Javelind E."/>
            <person name="Olofsson T."/>
            <person name="Andersson S.G."/>
            <person name="Vasquez A."/>
        </authorList>
    </citation>
    <scope>NUCLEOTIDE SEQUENCE [LARGE SCALE GENOMIC DNA]</scope>
    <source>
        <strain evidence="1 2">Hon2</strain>
    </source>
</reference>
<evidence type="ECO:0000313" key="1">
    <source>
        <dbReference type="EMBL" id="KJY48962.1"/>
    </source>
</evidence>
<keyword evidence="2" id="KW-1185">Reference proteome</keyword>
<sequence>MNNINFLRICRQLLVERYNKMSDFKQTIGEEDIQVIWSCQTLQNNKAILSTNYKDGIYYEISYDGNKKEFNLDVYHKIDNSIYSDVAEY</sequence>
<dbReference type="RefSeq" id="WP_045922628.1">
    <property type="nucleotide sequence ID" value="NZ_JAAEDY010000006.1"/>
</dbReference>
<dbReference type="AlphaFoldDB" id="A0A0F4KQP0"/>
<dbReference type="InterPro" id="IPR046242">
    <property type="entry name" value="DUF6275"/>
</dbReference>
<accession>A0A0F4KQP0</accession>
<organism evidence="1 2">
    <name type="scientific">Bombilactobacillus mellis</name>
    <dbReference type="NCBI Taxonomy" id="1218508"/>
    <lineage>
        <taxon>Bacteria</taxon>
        <taxon>Bacillati</taxon>
        <taxon>Bacillota</taxon>
        <taxon>Bacilli</taxon>
        <taxon>Lactobacillales</taxon>
        <taxon>Lactobacillaceae</taxon>
        <taxon>Bombilactobacillus</taxon>
    </lineage>
</organism>
<dbReference type="OrthoDB" id="1701665at2"/>
<name>A0A0F4KQP0_9LACO</name>
<dbReference type="Pfam" id="PF19791">
    <property type="entry name" value="DUF6275"/>
    <property type="match status" value="1"/>
</dbReference>
<dbReference type="PATRIC" id="fig|1218508.4.peg.802"/>
<protein>
    <submittedName>
        <fullName evidence="1">Uncharacterized protein</fullName>
    </submittedName>
</protein>
<evidence type="ECO:0000313" key="2">
    <source>
        <dbReference type="Proteomes" id="UP000033695"/>
    </source>
</evidence>